<dbReference type="PANTHER" id="PTHR37461:SF1">
    <property type="entry name" value="ANTI-SIGMA-K FACTOR RSKA"/>
    <property type="match status" value="1"/>
</dbReference>
<dbReference type="Proteomes" id="UP000215126">
    <property type="component" value="Chromosome 1"/>
</dbReference>
<proteinExistence type="predicted"/>
<accession>A0A239S9K0</accession>
<dbReference type="EMBL" id="LT906435">
    <property type="protein sequence ID" value="SNU82135.1"/>
    <property type="molecule type" value="Genomic_DNA"/>
</dbReference>
<keyword evidence="4" id="KW-1185">Reference proteome</keyword>
<keyword evidence="1" id="KW-1133">Transmembrane helix</keyword>
<protein>
    <submittedName>
        <fullName evidence="3">Putative anti-sigmaE protein</fullName>
    </submittedName>
</protein>
<dbReference type="InterPro" id="IPR018764">
    <property type="entry name" value="RskA_C"/>
</dbReference>
<dbReference type="AlphaFoldDB" id="A0A239S9K0"/>
<evidence type="ECO:0000259" key="2">
    <source>
        <dbReference type="Pfam" id="PF10099"/>
    </source>
</evidence>
<dbReference type="GO" id="GO:0005886">
    <property type="term" value="C:plasma membrane"/>
    <property type="evidence" value="ECO:0007669"/>
    <property type="project" value="InterPro"/>
</dbReference>
<dbReference type="PANTHER" id="PTHR37461">
    <property type="entry name" value="ANTI-SIGMA-K FACTOR RSKA"/>
    <property type="match status" value="1"/>
</dbReference>
<organism evidence="3 4">
    <name type="scientific">Pandoraea sputorum</name>
    <dbReference type="NCBI Taxonomy" id="93222"/>
    <lineage>
        <taxon>Bacteria</taxon>
        <taxon>Pseudomonadati</taxon>
        <taxon>Pseudomonadota</taxon>
        <taxon>Betaproteobacteria</taxon>
        <taxon>Burkholderiales</taxon>
        <taxon>Burkholderiaceae</taxon>
        <taxon>Pandoraea</taxon>
    </lineage>
</organism>
<dbReference type="GeneID" id="88093510"/>
<dbReference type="RefSeq" id="WP_039396001.1">
    <property type="nucleotide sequence ID" value="NZ_AP028930.1"/>
</dbReference>
<evidence type="ECO:0000313" key="3">
    <source>
        <dbReference type="EMBL" id="SNU82135.1"/>
    </source>
</evidence>
<keyword evidence="1" id="KW-0472">Membrane</keyword>
<dbReference type="GO" id="GO:0006417">
    <property type="term" value="P:regulation of translation"/>
    <property type="evidence" value="ECO:0007669"/>
    <property type="project" value="TreeGrafter"/>
</dbReference>
<dbReference type="OrthoDB" id="8617430at2"/>
<feature type="transmembrane region" description="Helical" evidence="1">
    <location>
        <begin position="104"/>
        <end position="128"/>
    </location>
</feature>
<reference evidence="3 4" key="1">
    <citation type="submission" date="2017-06" db="EMBL/GenBank/DDBJ databases">
        <authorList>
            <consortium name="Pathogen Informatics"/>
        </authorList>
    </citation>
    <scope>NUCLEOTIDE SEQUENCE [LARGE SCALE GENOMIC DNA]</scope>
    <source>
        <strain evidence="3 4">NCTC13161</strain>
    </source>
</reference>
<dbReference type="GO" id="GO:0016989">
    <property type="term" value="F:sigma factor antagonist activity"/>
    <property type="evidence" value="ECO:0007669"/>
    <property type="project" value="TreeGrafter"/>
</dbReference>
<dbReference type="InterPro" id="IPR051474">
    <property type="entry name" value="Anti-sigma-K/W_factor"/>
</dbReference>
<evidence type="ECO:0000256" key="1">
    <source>
        <dbReference type="SAM" id="Phobius"/>
    </source>
</evidence>
<keyword evidence="1" id="KW-0812">Transmembrane</keyword>
<dbReference type="Pfam" id="PF10099">
    <property type="entry name" value="RskA_C"/>
    <property type="match status" value="1"/>
</dbReference>
<gene>
    <name evidence="3" type="ORF">SAMEA4530655_00824</name>
</gene>
<name>A0A239S9K0_9BURK</name>
<feature type="domain" description="Anti-sigma K factor RskA C-terminal" evidence="2">
    <location>
        <begin position="112"/>
        <end position="243"/>
    </location>
</feature>
<sequence>MNTPSHSDDDLRCAEYVLGVMEADERLALERETLANPALQAQLTFWQDRLTPLIEDLPHEAPPDWVWQRVEQAIRPKQPSATTRATPQATPNATSAGLWDSLPLWRWLGIGASVAALVLLAVVFKFALPGGTPTQSVSLDYRVATIARQDGVAHWTATLASQQDQLLIVPANRPTIAENKVTELWLVQGDAKPVPLGVFDPAQTVTIPLSSTMATALRSSAAVLAVSLEPPGGSPTGQPTGPVIATGALHPA</sequence>
<evidence type="ECO:0000313" key="4">
    <source>
        <dbReference type="Proteomes" id="UP000215126"/>
    </source>
</evidence>